<name>A0ACC1RT11_9APHY</name>
<evidence type="ECO:0000313" key="1">
    <source>
        <dbReference type="EMBL" id="KAJ3525346.1"/>
    </source>
</evidence>
<reference evidence="1" key="1">
    <citation type="submission" date="2022-07" db="EMBL/GenBank/DDBJ databases">
        <title>Genome Sequence of Phlebia brevispora.</title>
        <authorList>
            <person name="Buettner E."/>
        </authorList>
    </citation>
    <scope>NUCLEOTIDE SEQUENCE</scope>
    <source>
        <strain evidence="1">MPL23</strain>
    </source>
</reference>
<proteinExistence type="predicted"/>
<dbReference type="Proteomes" id="UP001148662">
    <property type="component" value="Unassembled WGS sequence"/>
</dbReference>
<sequence length="70" mass="7933">MPQKIVQARMWAQGLTIGVLIAAGALTHAQRQKAIEEGPIHHRAADHSWRDIVEYEQNAENAPKTVPRYY</sequence>
<keyword evidence="2" id="KW-1185">Reference proteome</keyword>
<protein>
    <submittedName>
        <fullName evidence="1">Uncharacterized protein</fullName>
    </submittedName>
</protein>
<gene>
    <name evidence="1" type="ORF">NM688_g8415</name>
</gene>
<organism evidence="1 2">
    <name type="scientific">Phlebia brevispora</name>
    <dbReference type="NCBI Taxonomy" id="194682"/>
    <lineage>
        <taxon>Eukaryota</taxon>
        <taxon>Fungi</taxon>
        <taxon>Dikarya</taxon>
        <taxon>Basidiomycota</taxon>
        <taxon>Agaricomycotina</taxon>
        <taxon>Agaricomycetes</taxon>
        <taxon>Polyporales</taxon>
        <taxon>Meruliaceae</taxon>
        <taxon>Phlebia</taxon>
    </lineage>
</organism>
<dbReference type="EMBL" id="JANHOG010002254">
    <property type="protein sequence ID" value="KAJ3525346.1"/>
    <property type="molecule type" value="Genomic_DNA"/>
</dbReference>
<evidence type="ECO:0000313" key="2">
    <source>
        <dbReference type="Proteomes" id="UP001148662"/>
    </source>
</evidence>
<comment type="caution">
    <text evidence="1">The sequence shown here is derived from an EMBL/GenBank/DDBJ whole genome shotgun (WGS) entry which is preliminary data.</text>
</comment>
<accession>A0ACC1RT11</accession>